<evidence type="ECO:0000313" key="6">
    <source>
        <dbReference type="EMBL" id="EKE43932.1"/>
    </source>
</evidence>
<dbReference type="GO" id="GO:0071555">
    <property type="term" value="P:cell wall organization"/>
    <property type="evidence" value="ECO:0007669"/>
    <property type="project" value="UniProtKB-KW"/>
</dbReference>
<evidence type="ECO:0000256" key="4">
    <source>
        <dbReference type="ARBA" id="ARBA00023316"/>
    </source>
</evidence>
<feature type="domain" description="N-acetylmuramoyl-L-alanine amidase" evidence="5">
    <location>
        <begin position="1"/>
        <end position="112"/>
    </location>
</feature>
<dbReference type="InterPro" id="IPR036505">
    <property type="entry name" value="Amidase/PGRP_sf"/>
</dbReference>
<evidence type="ECO:0000256" key="2">
    <source>
        <dbReference type="ARBA" id="ARBA00011901"/>
    </source>
</evidence>
<evidence type="ECO:0000256" key="1">
    <source>
        <dbReference type="ARBA" id="ARBA00001561"/>
    </source>
</evidence>
<dbReference type="GO" id="GO:0019867">
    <property type="term" value="C:outer membrane"/>
    <property type="evidence" value="ECO:0007669"/>
    <property type="project" value="TreeGrafter"/>
</dbReference>
<dbReference type="Proteomes" id="UP000006765">
    <property type="component" value="Unassembled WGS sequence"/>
</dbReference>
<dbReference type="InterPro" id="IPR002502">
    <property type="entry name" value="Amidase_domain"/>
</dbReference>
<dbReference type="eggNOG" id="COG3023">
    <property type="taxonomic scope" value="Bacteria"/>
</dbReference>
<evidence type="ECO:0000313" key="7">
    <source>
        <dbReference type="Proteomes" id="UP000006765"/>
    </source>
</evidence>
<protein>
    <recommendedName>
        <fullName evidence="2">N-acetylmuramoyl-L-alanine amidase</fullName>
        <ecNumber evidence="2">3.5.1.28</ecNumber>
    </recommendedName>
</protein>
<organism evidence="6 7">
    <name type="scientific">Oceaniovalibus guishaninsula JLT2003</name>
    <dbReference type="NCBI Taxonomy" id="1231392"/>
    <lineage>
        <taxon>Bacteria</taxon>
        <taxon>Pseudomonadati</taxon>
        <taxon>Pseudomonadota</taxon>
        <taxon>Alphaproteobacteria</taxon>
        <taxon>Rhodobacterales</taxon>
        <taxon>Roseobacteraceae</taxon>
        <taxon>Oceaniovalibus</taxon>
    </lineage>
</organism>
<comment type="catalytic activity">
    <reaction evidence="1">
        <text>Hydrolyzes the link between N-acetylmuramoyl residues and L-amino acid residues in certain cell-wall glycopeptides.</text>
        <dbReference type="EC" id="3.5.1.28"/>
    </reaction>
</comment>
<dbReference type="Gene3D" id="3.40.80.10">
    <property type="entry name" value="Peptidoglycan recognition protein-like"/>
    <property type="match status" value="1"/>
</dbReference>
<name>K2HBC0_9RHOB</name>
<keyword evidence="4" id="KW-0961">Cell wall biogenesis/degradation</keyword>
<keyword evidence="3" id="KW-0378">Hydrolase</keyword>
<dbReference type="SUPFAM" id="SSF55846">
    <property type="entry name" value="N-acetylmuramoyl-L-alanine amidase-like"/>
    <property type="match status" value="1"/>
</dbReference>
<dbReference type="GO" id="GO:0009254">
    <property type="term" value="P:peptidoglycan turnover"/>
    <property type="evidence" value="ECO:0007669"/>
    <property type="project" value="TreeGrafter"/>
</dbReference>
<proteinExistence type="predicted"/>
<gene>
    <name evidence="6" type="ORF">OCGS_1913</name>
</gene>
<dbReference type="CDD" id="cd06583">
    <property type="entry name" value="PGRP"/>
    <property type="match status" value="1"/>
</dbReference>
<dbReference type="PANTHER" id="PTHR30417:SF1">
    <property type="entry name" value="N-ACETYLMURAMOYL-L-ALANINE AMIDASE AMID"/>
    <property type="match status" value="1"/>
</dbReference>
<evidence type="ECO:0000256" key="3">
    <source>
        <dbReference type="ARBA" id="ARBA00022801"/>
    </source>
</evidence>
<dbReference type="AlphaFoldDB" id="K2HBC0"/>
<comment type="caution">
    <text evidence="6">The sequence shown here is derived from an EMBL/GenBank/DDBJ whole genome shotgun (WGS) entry which is preliminary data.</text>
</comment>
<evidence type="ECO:0000259" key="5">
    <source>
        <dbReference type="SMART" id="SM00644"/>
    </source>
</evidence>
<dbReference type="SMART" id="SM00644">
    <property type="entry name" value="Ami_2"/>
    <property type="match status" value="1"/>
</dbReference>
<dbReference type="EC" id="3.5.1.28" evidence="2"/>
<dbReference type="PANTHER" id="PTHR30417">
    <property type="entry name" value="N-ACETYLMURAMOYL-L-ALANINE AMIDASE AMID"/>
    <property type="match status" value="1"/>
</dbReference>
<dbReference type="GO" id="GO:0009253">
    <property type="term" value="P:peptidoglycan catabolic process"/>
    <property type="evidence" value="ECO:0007669"/>
    <property type="project" value="InterPro"/>
</dbReference>
<sequence length="199" mass="21038">MASAEAALDRLCDPVAQVSAHWLIAEDGRLFRLVPEDRRAWHAGAGAWGAVTDVNSHSLGVELANDGAAPFPAPQMAALESLLRGTMARWRIPPAGIIGHSDCAPCRKADPGPRFDWARLARNGLALPTPQGCADGDDAAFVAAMRRAGYTATGDLPHLLAALRLRHRPWAKGPRDARDTGIALGLAARLPVDPARSPA</sequence>
<dbReference type="STRING" id="1231392.OCGS_1913"/>
<dbReference type="Pfam" id="PF01510">
    <property type="entry name" value="Amidase_2"/>
    <property type="match status" value="1"/>
</dbReference>
<dbReference type="EMBL" id="AMGO01000046">
    <property type="protein sequence ID" value="EKE43932.1"/>
    <property type="molecule type" value="Genomic_DNA"/>
</dbReference>
<keyword evidence="7" id="KW-1185">Reference proteome</keyword>
<dbReference type="PATRIC" id="fig|1231392.3.peg.1923"/>
<dbReference type="InterPro" id="IPR051206">
    <property type="entry name" value="NAMLAA_amidase_2"/>
</dbReference>
<reference evidence="6 7" key="1">
    <citation type="journal article" date="2012" name="J. Bacteriol.">
        <title>Draft Genome Sequence of Oceaniovalibus guishaninsula JLT2003T.</title>
        <authorList>
            <person name="Tang K."/>
            <person name="Liu K."/>
            <person name="Jiao N."/>
        </authorList>
    </citation>
    <scope>NUCLEOTIDE SEQUENCE [LARGE SCALE GENOMIC DNA]</scope>
    <source>
        <strain evidence="6 7">JLT2003</strain>
    </source>
</reference>
<dbReference type="GO" id="GO:0008745">
    <property type="term" value="F:N-acetylmuramoyl-L-alanine amidase activity"/>
    <property type="evidence" value="ECO:0007669"/>
    <property type="project" value="UniProtKB-EC"/>
</dbReference>
<accession>K2HBC0</accession>